<proteinExistence type="predicted"/>
<evidence type="ECO:0008006" key="2">
    <source>
        <dbReference type="Google" id="ProtNLM"/>
    </source>
</evidence>
<organism evidence="1">
    <name type="scientific">viral metagenome</name>
    <dbReference type="NCBI Taxonomy" id="1070528"/>
    <lineage>
        <taxon>unclassified sequences</taxon>
        <taxon>metagenomes</taxon>
        <taxon>organismal metagenomes</taxon>
    </lineage>
</organism>
<sequence>MDLVSVLVVFLSTVLAFGAAIYAYGVANLEEIKDNWVQYRCNPMYMPLADLVGSDIFTNFTNCTLQATHSYAGVVLDPVYKNFTILTDTVNLIMNSMNDMRAAITGASSGFLSIIQSTFAKIQNTMSTSVQLFGHIRTIISRMMATMAVIMNIVNTGIQTGQSIQNGPIGKAAEFFCFHPDTMIKVKGDKAVKISEITPGTKLYDGQTVMSTLKFVGGCPMFLLGSVQVSGNHKVLYDMEWIRVEHHPDAIPVETSEFVYCLNTTSHRILVGEYIFKDYEETSNPEILREFFKQVQTSYGTHDISHAKIETPEKYCYTGILPTTLVKTETGDMVPASTVKIGDRLALGGVVKGTIRHCVYGQASHNMRALAPGTWVLDDDGVVPALYIENYEKHDYVQFVTENCRYSLGDMIILDDHEVDNDDIHNWRDLEVQKEMM</sequence>
<reference evidence="1" key="1">
    <citation type="journal article" date="2020" name="Nature">
        <title>Giant virus diversity and host interactions through global metagenomics.</title>
        <authorList>
            <person name="Schulz F."/>
            <person name="Roux S."/>
            <person name="Paez-Espino D."/>
            <person name="Jungbluth S."/>
            <person name="Walsh D.A."/>
            <person name="Denef V.J."/>
            <person name="McMahon K.D."/>
            <person name="Konstantinidis K.T."/>
            <person name="Eloe-Fadrosh E.A."/>
            <person name="Kyrpides N.C."/>
            <person name="Woyke T."/>
        </authorList>
    </citation>
    <scope>NUCLEOTIDE SEQUENCE</scope>
    <source>
        <strain evidence="1">GVMAG-S-1101178-127</strain>
    </source>
</reference>
<protein>
    <recommendedName>
        <fullName evidence="2">Hedgehog/Intein (Hint) domain-containing protein</fullName>
    </recommendedName>
</protein>
<dbReference type="EMBL" id="MN740814">
    <property type="protein sequence ID" value="QHU13134.1"/>
    <property type="molecule type" value="Genomic_DNA"/>
</dbReference>
<dbReference type="AlphaFoldDB" id="A0A6C0KAD7"/>
<accession>A0A6C0KAD7</accession>
<evidence type="ECO:0000313" key="1">
    <source>
        <dbReference type="EMBL" id="QHU13134.1"/>
    </source>
</evidence>
<name>A0A6C0KAD7_9ZZZZ</name>